<feature type="domain" description="Fe2OG dioxygenase" evidence="7">
    <location>
        <begin position="450"/>
        <end position="552"/>
    </location>
</feature>
<dbReference type="InterPro" id="IPR005123">
    <property type="entry name" value="Oxoglu/Fe-dep_dioxygenase_dom"/>
</dbReference>
<reference evidence="8" key="2">
    <citation type="submission" date="2021-03" db="UniProtKB">
        <authorList>
            <consortium name="EnsemblPlants"/>
        </authorList>
    </citation>
    <scope>IDENTIFICATION</scope>
</reference>
<dbReference type="OMA" id="YLEEHMD"/>
<organism evidence="8 9">
    <name type="scientific">Cannabis sativa</name>
    <name type="common">Hemp</name>
    <name type="synonym">Marijuana</name>
    <dbReference type="NCBI Taxonomy" id="3483"/>
    <lineage>
        <taxon>Eukaryota</taxon>
        <taxon>Viridiplantae</taxon>
        <taxon>Streptophyta</taxon>
        <taxon>Embryophyta</taxon>
        <taxon>Tracheophyta</taxon>
        <taxon>Spermatophyta</taxon>
        <taxon>Magnoliopsida</taxon>
        <taxon>eudicotyledons</taxon>
        <taxon>Gunneridae</taxon>
        <taxon>Pentapetalae</taxon>
        <taxon>rosids</taxon>
        <taxon>fabids</taxon>
        <taxon>Rosales</taxon>
        <taxon>Cannabaceae</taxon>
        <taxon>Cannabis</taxon>
    </lineage>
</organism>
<dbReference type="InterPro" id="IPR027443">
    <property type="entry name" value="IPNS-like_sf"/>
</dbReference>
<evidence type="ECO:0000313" key="9">
    <source>
        <dbReference type="Proteomes" id="UP000596661"/>
    </source>
</evidence>
<dbReference type="InterPro" id="IPR026992">
    <property type="entry name" value="DIOX_N"/>
</dbReference>
<reference evidence="8" key="1">
    <citation type="submission" date="2018-11" db="EMBL/GenBank/DDBJ databases">
        <authorList>
            <person name="Grassa J C."/>
        </authorList>
    </citation>
    <scope>NUCLEOTIDE SEQUENCE [LARGE SCALE GENOMIC DNA]</scope>
</reference>
<dbReference type="SUPFAM" id="SSF51197">
    <property type="entry name" value="Clavaminate synthase-like"/>
    <property type="match status" value="2"/>
</dbReference>
<evidence type="ECO:0000256" key="3">
    <source>
        <dbReference type="ARBA" id="ARBA00022964"/>
    </source>
</evidence>
<dbReference type="AlphaFoldDB" id="A0A803P000"/>
<name>A0A803P000_CANSA</name>
<dbReference type="PROSITE" id="PS51471">
    <property type="entry name" value="FE2OG_OXY"/>
    <property type="match status" value="2"/>
</dbReference>
<accession>A0A803P000</accession>
<evidence type="ECO:0000313" key="8">
    <source>
        <dbReference type="EnsemblPlants" id="cds.evm.model.02.3094"/>
    </source>
</evidence>
<protein>
    <recommendedName>
        <fullName evidence="7">Fe2OG dioxygenase domain-containing protein</fullName>
    </recommendedName>
</protein>
<keyword evidence="5" id="KW-0408">Iron</keyword>
<dbReference type="EnsemblPlants" id="evm.model.02.3094">
    <property type="protein sequence ID" value="cds.evm.model.02.3094"/>
    <property type="gene ID" value="evm.TU.02.3094"/>
</dbReference>
<dbReference type="FunFam" id="2.60.120.330:FF:000022">
    <property type="entry name" value="Probable 2-oxoglutarate-dependent dioxygenase AOP1.2"/>
    <property type="match status" value="1"/>
</dbReference>
<dbReference type="Pfam" id="PF03171">
    <property type="entry name" value="2OG-FeII_Oxy"/>
    <property type="match status" value="2"/>
</dbReference>
<evidence type="ECO:0000256" key="2">
    <source>
        <dbReference type="ARBA" id="ARBA00022723"/>
    </source>
</evidence>
<dbReference type="GO" id="GO:0046872">
    <property type="term" value="F:metal ion binding"/>
    <property type="evidence" value="ECO:0007669"/>
    <property type="project" value="UniProtKB-KW"/>
</dbReference>
<sequence>MAIETAFRLPIIDFSVGEVLKPGTPEWNTVRTQVRQALEEFGCFEAQCDKIPIHIRKGLFDALEELFQLPLQTKQRNVSKMPFHGYIGQSHALPLYESMGFDEANILTKLETLTTLLWPNNGNPTFCETIQSYSEQLSELDGMIRRMILESLGVEKYLEEHMDSSNYVLQLMKYKGPESNETKLGLSAHTDKNIVTILNQNQVEGLEIQTKDGQWFTVKPSSSTSFIVVIGNSLYAWANGRLHSPTHRVMMRGNEVRERVFSPTVVRSLLRRRPGGVVGLRDTKKRRGKEEIEEKYISWHVEHVELKPGTPEWNTVRSQVRKAVEEFGCFEAQFDKIPTNIRKALFDAVQQLFDLPLQTKQRNVSKMSFHGYVGQLPALPLYESMGIDDANIPENVQNFTSFLWPINGNPTFCETMQSYCDQLSELDGIIRRMILESLGVERYLEEHMDSTNYLLRLMKYKGPHTKETKLGLKAHTDKTISSILFQNQVEGLEVQTKQGQWFSAKPSSSHSFIVILGDCFYAWSNGRLHSPNHRVMMTGNEARYSTGLFSMPKAGYIVKAPQELVDEDQYPLLFKPFDHSQFLDFCYTQAGQTALSPLHSYCGL</sequence>
<evidence type="ECO:0000256" key="4">
    <source>
        <dbReference type="ARBA" id="ARBA00023002"/>
    </source>
</evidence>
<proteinExistence type="inferred from homology"/>
<keyword evidence="3" id="KW-0223">Dioxygenase</keyword>
<evidence type="ECO:0000256" key="6">
    <source>
        <dbReference type="ARBA" id="ARBA00057022"/>
    </source>
</evidence>
<dbReference type="Gramene" id="evm.model.02.3094">
    <property type="protein sequence ID" value="cds.evm.model.02.3094"/>
    <property type="gene ID" value="evm.TU.02.3094"/>
</dbReference>
<keyword evidence="9" id="KW-1185">Reference proteome</keyword>
<evidence type="ECO:0000256" key="1">
    <source>
        <dbReference type="ARBA" id="ARBA00008056"/>
    </source>
</evidence>
<dbReference type="InterPro" id="IPR050231">
    <property type="entry name" value="Iron_ascorbate_oxido_reductase"/>
</dbReference>
<feature type="domain" description="Fe2OG dioxygenase" evidence="7">
    <location>
        <begin position="164"/>
        <end position="268"/>
    </location>
</feature>
<evidence type="ECO:0000259" key="7">
    <source>
        <dbReference type="PROSITE" id="PS51471"/>
    </source>
</evidence>
<dbReference type="EMBL" id="UZAU01000244">
    <property type="status" value="NOT_ANNOTATED_CDS"/>
    <property type="molecule type" value="Genomic_DNA"/>
</dbReference>
<keyword evidence="4" id="KW-0560">Oxidoreductase</keyword>
<dbReference type="GO" id="GO:0051213">
    <property type="term" value="F:dioxygenase activity"/>
    <property type="evidence" value="ECO:0007669"/>
    <property type="project" value="UniProtKB-KW"/>
</dbReference>
<comment type="similarity">
    <text evidence="1">Belongs to the iron/ascorbate-dependent oxidoreductase family.</text>
</comment>
<dbReference type="Gene3D" id="2.60.120.330">
    <property type="entry name" value="B-lactam Antibiotic, Isopenicillin N Synthase, Chain"/>
    <property type="match status" value="2"/>
</dbReference>
<evidence type="ECO:0000256" key="5">
    <source>
        <dbReference type="ARBA" id="ARBA00023004"/>
    </source>
</evidence>
<dbReference type="Pfam" id="PF14226">
    <property type="entry name" value="DIOX_N"/>
    <property type="match status" value="2"/>
</dbReference>
<dbReference type="Proteomes" id="UP000596661">
    <property type="component" value="Chromosome 2"/>
</dbReference>
<keyword evidence="2" id="KW-0479">Metal-binding</keyword>
<dbReference type="PANTHER" id="PTHR47990">
    <property type="entry name" value="2-OXOGLUTARATE (2OG) AND FE(II)-DEPENDENT OXYGENASE SUPERFAMILY PROTEIN-RELATED"/>
    <property type="match status" value="1"/>
</dbReference>
<dbReference type="InterPro" id="IPR044861">
    <property type="entry name" value="IPNS-like_FE2OG_OXY"/>
</dbReference>
<comment type="function">
    <text evidence="6">Probable 2-oxoglutarate-dependent dioxygenase that may be involved in glucosinolates biosynthesis. May play a role in the production of aliphatic glucosinolates.</text>
</comment>